<keyword evidence="3" id="KW-1185">Reference proteome</keyword>
<sequence>MDQPVKQVKSLRDLRFTNIIEQKTDFSCGAAVMATLLRYGFDRQVTEADVIAGMMAISDPETVRKNGFSMLDMKRYANRLGLRASGFLVDAGRLVQLKLPAIVLLDVNGYKHFVILKSYTSDWVYLADPAIGNRTVTTDTFKKQWNGVLLVLAGKGYRRDTPLLGTAGVISARYAINRAQPVPIAELLEFGFQRSDFF</sequence>
<evidence type="ECO:0000313" key="3">
    <source>
        <dbReference type="Proteomes" id="UP001168540"/>
    </source>
</evidence>
<dbReference type="Gene3D" id="3.90.70.10">
    <property type="entry name" value="Cysteine proteinases"/>
    <property type="match status" value="1"/>
</dbReference>
<protein>
    <submittedName>
        <fullName evidence="2">C39 family peptidase</fullName>
    </submittedName>
</protein>
<evidence type="ECO:0000313" key="2">
    <source>
        <dbReference type="EMBL" id="MDN0074948.1"/>
    </source>
</evidence>
<evidence type="ECO:0000259" key="1">
    <source>
        <dbReference type="PROSITE" id="PS50990"/>
    </source>
</evidence>
<dbReference type="InterPro" id="IPR005074">
    <property type="entry name" value="Peptidase_C39"/>
</dbReference>
<dbReference type="RefSeq" id="WP_289829537.1">
    <property type="nucleotide sequence ID" value="NZ_JAUEDK010000011.1"/>
</dbReference>
<organism evidence="2 3">
    <name type="scientific">Crenobacter oryzisoli</name>
    <dbReference type="NCBI Taxonomy" id="3056844"/>
    <lineage>
        <taxon>Bacteria</taxon>
        <taxon>Pseudomonadati</taxon>
        <taxon>Pseudomonadota</taxon>
        <taxon>Betaproteobacteria</taxon>
        <taxon>Neisseriales</taxon>
        <taxon>Neisseriaceae</taxon>
        <taxon>Crenobacter</taxon>
    </lineage>
</organism>
<feature type="domain" description="Peptidase C39" evidence="1">
    <location>
        <begin position="22"/>
        <end position="152"/>
    </location>
</feature>
<reference evidence="2" key="1">
    <citation type="submission" date="2023-06" db="EMBL/GenBank/DDBJ databases">
        <authorList>
            <person name="Zhang S."/>
        </authorList>
    </citation>
    <scope>NUCLEOTIDE SEQUENCE</scope>
    <source>
        <strain evidence="2">SG2303</strain>
    </source>
</reference>
<accession>A0ABT7XMN7</accession>
<comment type="caution">
    <text evidence="2">The sequence shown here is derived from an EMBL/GenBank/DDBJ whole genome shotgun (WGS) entry which is preliminary data.</text>
</comment>
<dbReference type="CDD" id="cd02423">
    <property type="entry name" value="Peptidase_C39G"/>
    <property type="match status" value="1"/>
</dbReference>
<name>A0ABT7XMN7_9NEIS</name>
<gene>
    <name evidence="2" type="ORF">QU481_08575</name>
</gene>
<dbReference type="Proteomes" id="UP001168540">
    <property type="component" value="Unassembled WGS sequence"/>
</dbReference>
<dbReference type="Pfam" id="PF03412">
    <property type="entry name" value="Peptidase_C39"/>
    <property type="match status" value="1"/>
</dbReference>
<proteinExistence type="predicted"/>
<dbReference type="PROSITE" id="PS50990">
    <property type="entry name" value="PEPTIDASE_C39"/>
    <property type="match status" value="1"/>
</dbReference>
<dbReference type="EMBL" id="JAUEDK010000011">
    <property type="protein sequence ID" value="MDN0074948.1"/>
    <property type="molecule type" value="Genomic_DNA"/>
</dbReference>